<dbReference type="PIRSF" id="PIRSF029745">
    <property type="entry name" value="FhaC"/>
    <property type="match status" value="1"/>
</dbReference>
<dbReference type="InterPro" id="IPR027282">
    <property type="entry name" value="TPS"/>
</dbReference>
<keyword evidence="1" id="KW-0472">Membrane</keyword>
<dbReference type="EMBL" id="JACSVK010000030">
    <property type="protein sequence ID" value="MBD0220702.1"/>
    <property type="molecule type" value="Genomic_DNA"/>
</dbReference>
<dbReference type="Proteomes" id="UP000634608">
    <property type="component" value="Unassembled WGS sequence"/>
</dbReference>
<evidence type="ECO:0000313" key="11">
    <source>
        <dbReference type="Proteomes" id="UP000634608"/>
    </source>
</evidence>
<dbReference type="GO" id="GO:0008320">
    <property type="term" value="F:protein transmembrane transporter activity"/>
    <property type="evidence" value="ECO:0007669"/>
    <property type="project" value="TreeGrafter"/>
</dbReference>
<dbReference type="PANTHER" id="PTHR34597">
    <property type="entry name" value="SLR1661 PROTEIN"/>
    <property type="match status" value="1"/>
</dbReference>
<dbReference type="Gene3D" id="3.10.20.310">
    <property type="entry name" value="membrane protein fhac"/>
    <property type="match status" value="1"/>
</dbReference>
<proteinExistence type="predicted"/>
<dbReference type="InterPro" id="IPR005565">
    <property type="entry name" value="Hemolysn_activator_HlyB_C"/>
</dbReference>
<sequence>MLTKNFITSSIILFAGFHQYVYAIEDVSLPSQVLQDQRLKELNQQLQDQLAQQTPYQNTKPLQDFKHLVVEESPCVTVKEISLIPLIGQSESDLQQFNFVIKAIKKHPQNILGKCIGTQSLHNIVNYAQNELLKKGFITSQIVVSPQDLNHGNLNLSIQIGRLNKIVIQEGKISSLQLKTGLPFKAGDIVNLKRLDQGLENLKRVYAVDMQITPATAQDKELTGYSDLILKLQALQKVNFNLSVDDSGNQDTGTYMGNIGIGINNPFHLNDILSLNVSHSLDDFHESLNRSYFISYQLPVGYYDLGFSYNDYQYRQGTVAPESGYPVIYHGNSQQANLNLSRVISRSGQHKTSVYGKLYHKESQSFLNDIEINVLHRKTSGWNLGVQHRQYLGNAVLDGSIDYRRGMGVGARTAPEENITDVYGNHLPVEGYSRAPLWSADLRYTTPFLLLDKPAQYRLNWRGQYAPKILVPNDRFYIGGRYSVRGFDGELMLSGDNGQYVQQEISLNAPIPNTQFYMAVDQGWVNGRNSIPGQRYLLGSVLGLRTYQNSFYLDAFTGRGLISPDSIKKDWVTGFSINLSY</sequence>
<feature type="domain" description="Polypeptide-transport-associated ShlB-type" evidence="5">
    <location>
        <begin position="102"/>
        <end position="158"/>
    </location>
</feature>
<dbReference type="InterPro" id="IPR035251">
    <property type="entry name" value="ShlB_POTRA"/>
</dbReference>
<accession>A0A1J4M3W3</accession>
<dbReference type="EMBL" id="VMAF01000019">
    <property type="protein sequence ID" value="MDR8432058.1"/>
    <property type="molecule type" value="Genomic_DNA"/>
</dbReference>
<evidence type="ECO:0000313" key="7">
    <source>
        <dbReference type="EMBL" id="MBD0220702.1"/>
    </source>
</evidence>
<dbReference type="Pfam" id="PF03865">
    <property type="entry name" value="ShlB"/>
    <property type="match status" value="1"/>
</dbReference>
<feature type="domain" description="Haemolysin activator HlyB C-terminal" evidence="4">
    <location>
        <begin position="224"/>
        <end position="545"/>
    </location>
</feature>
<evidence type="ECO:0000259" key="5">
    <source>
        <dbReference type="Pfam" id="PF08479"/>
    </source>
</evidence>
<dbReference type="GO" id="GO:0046819">
    <property type="term" value="P:protein secretion by the type V secretion system"/>
    <property type="evidence" value="ECO:0007669"/>
    <property type="project" value="TreeGrafter"/>
</dbReference>
<protein>
    <submittedName>
        <fullName evidence="9">Hemolysin activator protein</fullName>
    </submittedName>
    <submittedName>
        <fullName evidence="7">ShlB/FhaC/HecB family hemolysin secretion/activation protein</fullName>
    </submittedName>
</protein>
<dbReference type="KEGG" id="abw:BL01_16270"/>
<dbReference type="Proteomes" id="UP000237823">
    <property type="component" value="Unassembled WGS sequence"/>
</dbReference>
<dbReference type="Pfam" id="PF08479">
    <property type="entry name" value="POTRA_2"/>
    <property type="match status" value="1"/>
</dbReference>
<feature type="domain" description="ShlB POTRA" evidence="6">
    <location>
        <begin position="174"/>
        <end position="213"/>
    </location>
</feature>
<reference evidence="9 10" key="1">
    <citation type="submission" date="2017-04" db="EMBL/GenBank/DDBJ databases">
        <title>Comparison of Acinetobacter baumannii whole genome sequences from two major hospitals in Kuwait.</title>
        <authorList>
            <person name="Nasser K."/>
            <person name="Habibi N."/>
            <person name="Khan M.W."/>
            <person name="Purohit P."/>
            <person name="Al-Obaid I."/>
            <person name="Dhar R."/>
            <person name="Al-Fouzan W."/>
            <person name="Mustafa A.S."/>
        </authorList>
    </citation>
    <scope>NUCLEOTIDE SEQUENCE [LARGE SCALE GENOMIC DNA]</scope>
    <source>
        <strain evidence="9 10">KUFAR57</strain>
    </source>
</reference>
<dbReference type="EMBL" id="NEPB01000044">
    <property type="protein sequence ID" value="PRN32000.1"/>
    <property type="molecule type" value="Genomic_DNA"/>
</dbReference>
<evidence type="ECO:0000259" key="6">
    <source>
        <dbReference type="Pfam" id="PF17287"/>
    </source>
</evidence>
<keyword evidence="2" id="KW-0812">Transmembrane</keyword>
<gene>
    <name evidence="9" type="ORF">B9W25_15385</name>
    <name evidence="8" type="ORF">FPK63_13355</name>
    <name evidence="7" type="ORF">IAG11_12435</name>
</gene>
<evidence type="ECO:0000313" key="8">
    <source>
        <dbReference type="EMBL" id="MDR8432058.1"/>
    </source>
</evidence>
<organism evidence="7 11">
    <name type="scientific">Acinetobacter baumannii</name>
    <dbReference type="NCBI Taxonomy" id="470"/>
    <lineage>
        <taxon>Bacteria</taxon>
        <taxon>Pseudomonadati</taxon>
        <taxon>Pseudomonadota</taxon>
        <taxon>Gammaproteobacteria</taxon>
        <taxon>Moraxellales</taxon>
        <taxon>Moraxellaceae</taxon>
        <taxon>Acinetobacter</taxon>
        <taxon>Acinetobacter calcoaceticus/baumannii complex</taxon>
    </lineage>
</organism>
<dbReference type="InterPro" id="IPR051544">
    <property type="entry name" value="TPS_OM_transporter"/>
</dbReference>
<dbReference type="GO" id="GO:0098046">
    <property type="term" value="C:type V protein secretion system complex"/>
    <property type="evidence" value="ECO:0007669"/>
    <property type="project" value="TreeGrafter"/>
</dbReference>
<dbReference type="Gene3D" id="2.40.160.50">
    <property type="entry name" value="membrane protein fhac: a member of the omp85/tpsb transporter family"/>
    <property type="match status" value="1"/>
</dbReference>
<evidence type="ECO:0000256" key="3">
    <source>
        <dbReference type="ARBA" id="ARBA00023237"/>
    </source>
</evidence>
<dbReference type="Pfam" id="PF17287">
    <property type="entry name" value="POTRA_3"/>
    <property type="match status" value="1"/>
</dbReference>
<comment type="caution">
    <text evidence="7">The sequence shown here is derived from an EMBL/GenBank/DDBJ whole genome shotgun (WGS) entry which is preliminary data.</text>
</comment>
<reference evidence="7" key="3">
    <citation type="submission" date="2020-08" db="EMBL/GenBank/DDBJ databases">
        <title>Diversity of carbapenem-resistant Acinetobacter baumannii and bacteriophage-mediated spread of the Oxa23 carbapenemase.</title>
        <authorList>
            <person name="Abouelfetouh A."/>
            <person name="Mattock J."/>
            <person name="Turner D."/>
            <person name="Li E."/>
            <person name="Evans B.A."/>
        </authorList>
    </citation>
    <scope>NUCLEOTIDE SEQUENCE</scope>
    <source>
        <strain evidence="7">A86</strain>
    </source>
</reference>
<dbReference type="PANTHER" id="PTHR34597:SF3">
    <property type="entry name" value="OUTER MEMBRANE TRANSPORTER CDIB"/>
    <property type="match status" value="1"/>
</dbReference>
<keyword evidence="3" id="KW-0998">Cell outer membrane</keyword>
<evidence type="ECO:0000259" key="4">
    <source>
        <dbReference type="Pfam" id="PF03865"/>
    </source>
</evidence>
<name>A0A1J4M3W3_ACIBA</name>
<reference evidence="8" key="2">
    <citation type="submission" date="2019-07" db="EMBL/GenBank/DDBJ databases">
        <title>Biological characteristics of mucoid Acinetobacter baumannii from a general hospital in China.</title>
        <authorList>
            <person name="Hua X."/>
            <person name="Yu Y."/>
        </authorList>
    </citation>
    <scope>NUCLEOTIDE SEQUENCE</scope>
    <source>
        <strain evidence="8">N8</strain>
    </source>
</reference>
<keyword evidence="1" id="KW-1134">Transmembrane beta strand</keyword>
<evidence type="ECO:0000313" key="10">
    <source>
        <dbReference type="Proteomes" id="UP000237823"/>
    </source>
</evidence>
<evidence type="ECO:0000256" key="2">
    <source>
        <dbReference type="ARBA" id="ARBA00022692"/>
    </source>
</evidence>
<dbReference type="InterPro" id="IPR013686">
    <property type="entry name" value="Polypept-transport_assoc_ShlB"/>
</dbReference>
<evidence type="ECO:0000256" key="1">
    <source>
        <dbReference type="ARBA" id="ARBA00022452"/>
    </source>
</evidence>
<dbReference type="AlphaFoldDB" id="A0A1J4M3W3"/>
<evidence type="ECO:0000313" key="9">
    <source>
        <dbReference type="EMBL" id="PRN32000.1"/>
    </source>
</evidence>
<dbReference type="RefSeq" id="WP_000956372.1">
    <property type="nucleotide sequence ID" value="NZ_AP025531.1"/>
</dbReference>